<accession>A0A9D4JLV6</accession>
<dbReference type="AlphaFoldDB" id="A0A9D4JLV6"/>
<protein>
    <submittedName>
        <fullName evidence="2">Uncharacterized protein</fullName>
    </submittedName>
</protein>
<feature type="compositionally biased region" description="Polar residues" evidence="1">
    <location>
        <begin position="1"/>
        <end position="13"/>
    </location>
</feature>
<evidence type="ECO:0000313" key="3">
    <source>
        <dbReference type="Proteomes" id="UP000828390"/>
    </source>
</evidence>
<reference evidence="2" key="2">
    <citation type="submission" date="2020-11" db="EMBL/GenBank/DDBJ databases">
        <authorList>
            <person name="McCartney M.A."/>
            <person name="Auch B."/>
            <person name="Kono T."/>
            <person name="Mallez S."/>
            <person name="Becker A."/>
            <person name="Gohl D.M."/>
            <person name="Silverstein K.A.T."/>
            <person name="Koren S."/>
            <person name="Bechman K.B."/>
            <person name="Herman A."/>
            <person name="Abrahante J.E."/>
            <person name="Garbe J."/>
        </authorList>
    </citation>
    <scope>NUCLEOTIDE SEQUENCE</scope>
    <source>
        <strain evidence="2">Duluth1</strain>
        <tissue evidence="2">Whole animal</tissue>
    </source>
</reference>
<evidence type="ECO:0000313" key="2">
    <source>
        <dbReference type="EMBL" id="KAH3816875.1"/>
    </source>
</evidence>
<proteinExistence type="predicted"/>
<organism evidence="2 3">
    <name type="scientific">Dreissena polymorpha</name>
    <name type="common">Zebra mussel</name>
    <name type="synonym">Mytilus polymorpha</name>
    <dbReference type="NCBI Taxonomy" id="45954"/>
    <lineage>
        <taxon>Eukaryota</taxon>
        <taxon>Metazoa</taxon>
        <taxon>Spiralia</taxon>
        <taxon>Lophotrochozoa</taxon>
        <taxon>Mollusca</taxon>
        <taxon>Bivalvia</taxon>
        <taxon>Autobranchia</taxon>
        <taxon>Heteroconchia</taxon>
        <taxon>Euheterodonta</taxon>
        <taxon>Imparidentia</taxon>
        <taxon>Neoheterodontei</taxon>
        <taxon>Myida</taxon>
        <taxon>Dreissenoidea</taxon>
        <taxon>Dreissenidae</taxon>
        <taxon>Dreissena</taxon>
    </lineage>
</organism>
<name>A0A9D4JLV6_DREPO</name>
<gene>
    <name evidence="2" type="ORF">DPMN_118400</name>
</gene>
<comment type="caution">
    <text evidence="2">The sequence shown here is derived from an EMBL/GenBank/DDBJ whole genome shotgun (WGS) entry which is preliminary data.</text>
</comment>
<keyword evidence="3" id="KW-1185">Reference proteome</keyword>
<evidence type="ECO:0000256" key="1">
    <source>
        <dbReference type="SAM" id="MobiDB-lite"/>
    </source>
</evidence>
<dbReference type="EMBL" id="JAIWYP010000005">
    <property type="protein sequence ID" value="KAH3816875.1"/>
    <property type="molecule type" value="Genomic_DNA"/>
</dbReference>
<reference evidence="2" key="1">
    <citation type="journal article" date="2019" name="bioRxiv">
        <title>The Genome of the Zebra Mussel, Dreissena polymorpha: A Resource for Invasive Species Research.</title>
        <authorList>
            <person name="McCartney M.A."/>
            <person name="Auch B."/>
            <person name="Kono T."/>
            <person name="Mallez S."/>
            <person name="Zhang Y."/>
            <person name="Obille A."/>
            <person name="Becker A."/>
            <person name="Abrahante J.E."/>
            <person name="Garbe J."/>
            <person name="Badalamenti J.P."/>
            <person name="Herman A."/>
            <person name="Mangelson H."/>
            <person name="Liachko I."/>
            <person name="Sullivan S."/>
            <person name="Sone E.D."/>
            <person name="Koren S."/>
            <person name="Silverstein K.A.T."/>
            <person name="Beckman K.B."/>
            <person name="Gohl D.M."/>
        </authorList>
    </citation>
    <scope>NUCLEOTIDE SEQUENCE</scope>
    <source>
        <strain evidence="2">Duluth1</strain>
        <tissue evidence="2">Whole animal</tissue>
    </source>
</reference>
<dbReference type="Proteomes" id="UP000828390">
    <property type="component" value="Unassembled WGS sequence"/>
</dbReference>
<feature type="region of interest" description="Disordered" evidence="1">
    <location>
        <begin position="1"/>
        <end position="20"/>
    </location>
</feature>
<sequence>MSQLASKIPTQDSPACHSWPARYQPKVVQHVTAGQQDTSKIVQHVTAGQQDSPACHSCPARYQLD</sequence>